<keyword evidence="3" id="KW-1185">Reference proteome</keyword>
<evidence type="ECO:0000313" key="2">
    <source>
        <dbReference type="EMBL" id="KAH8092538.1"/>
    </source>
</evidence>
<proteinExistence type="predicted"/>
<protein>
    <recommendedName>
        <fullName evidence="4">F-box domain-containing protein</fullName>
    </recommendedName>
</protein>
<name>A0A8K0XML7_9AGAR</name>
<evidence type="ECO:0000313" key="3">
    <source>
        <dbReference type="Proteomes" id="UP000813824"/>
    </source>
</evidence>
<sequence>MLEQSLDSNDHASPQPGGVQSDVAASCHRLPRLPQELVDIIIENSSNNIEQLRRCALVCHAWLIPSRRHLFHTIKATGCSSFYVDDGRDNQSFTRFFAHMTITPFIAPLVRTLHLSIGGTRRYDTAPFVSVHLLIALLTNLPNLRHLEMCSIYLFDHSSFSSPLRRLPMALDKVLIKNVRSDTPDTILHLIGCFPSASELSLSADIARTSENMPLVIDGPKTVVRRLDFGRSVRNERVGMEERQLLQRLRDVLDFNSVELAHTSSPALYVRPYSSLVEQLSNMIHLYISVADDMLSALYLVDGQLPDLSQCTKLKEITFSFMLVEDTTLA</sequence>
<dbReference type="AlphaFoldDB" id="A0A8K0XML7"/>
<gene>
    <name evidence="2" type="ORF">BXZ70DRAFT_459448</name>
</gene>
<organism evidence="2 3">
    <name type="scientific">Cristinia sonorae</name>
    <dbReference type="NCBI Taxonomy" id="1940300"/>
    <lineage>
        <taxon>Eukaryota</taxon>
        <taxon>Fungi</taxon>
        <taxon>Dikarya</taxon>
        <taxon>Basidiomycota</taxon>
        <taxon>Agaricomycotina</taxon>
        <taxon>Agaricomycetes</taxon>
        <taxon>Agaricomycetidae</taxon>
        <taxon>Agaricales</taxon>
        <taxon>Pleurotineae</taxon>
        <taxon>Stephanosporaceae</taxon>
        <taxon>Cristinia</taxon>
    </lineage>
</organism>
<dbReference type="EMBL" id="JAEVFJ010000032">
    <property type="protein sequence ID" value="KAH8092538.1"/>
    <property type="molecule type" value="Genomic_DNA"/>
</dbReference>
<comment type="caution">
    <text evidence="2">The sequence shown here is derived from an EMBL/GenBank/DDBJ whole genome shotgun (WGS) entry which is preliminary data.</text>
</comment>
<dbReference type="Proteomes" id="UP000813824">
    <property type="component" value="Unassembled WGS sequence"/>
</dbReference>
<reference evidence="2" key="1">
    <citation type="journal article" date="2021" name="New Phytol.">
        <title>Evolutionary innovations through gain and loss of genes in the ectomycorrhizal Boletales.</title>
        <authorList>
            <person name="Wu G."/>
            <person name="Miyauchi S."/>
            <person name="Morin E."/>
            <person name="Kuo A."/>
            <person name="Drula E."/>
            <person name="Varga T."/>
            <person name="Kohler A."/>
            <person name="Feng B."/>
            <person name="Cao Y."/>
            <person name="Lipzen A."/>
            <person name="Daum C."/>
            <person name="Hundley H."/>
            <person name="Pangilinan J."/>
            <person name="Johnson J."/>
            <person name="Barry K."/>
            <person name="LaButti K."/>
            <person name="Ng V."/>
            <person name="Ahrendt S."/>
            <person name="Min B."/>
            <person name="Choi I.G."/>
            <person name="Park H."/>
            <person name="Plett J.M."/>
            <person name="Magnuson J."/>
            <person name="Spatafora J.W."/>
            <person name="Nagy L.G."/>
            <person name="Henrissat B."/>
            <person name="Grigoriev I.V."/>
            <person name="Yang Z.L."/>
            <person name="Xu J."/>
            <person name="Martin F.M."/>
        </authorList>
    </citation>
    <scope>NUCLEOTIDE SEQUENCE</scope>
    <source>
        <strain evidence="2">KKN 215</strain>
    </source>
</reference>
<feature type="region of interest" description="Disordered" evidence="1">
    <location>
        <begin position="1"/>
        <end position="21"/>
    </location>
</feature>
<evidence type="ECO:0008006" key="4">
    <source>
        <dbReference type="Google" id="ProtNLM"/>
    </source>
</evidence>
<accession>A0A8K0XML7</accession>
<evidence type="ECO:0000256" key="1">
    <source>
        <dbReference type="SAM" id="MobiDB-lite"/>
    </source>
</evidence>
<dbReference type="OrthoDB" id="2788229at2759"/>